<reference evidence="2" key="1">
    <citation type="journal article" date="2020" name="Stud. Mycol.">
        <title>101 Dothideomycetes genomes: a test case for predicting lifestyles and emergence of pathogens.</title>
        <authorList>
            <person name="Haridas S."/>
            <person name="Albert R."/>
            <person name="Binder M."/>
            <person name="Bloem J."/>
            <person name="Labutti K."/>
            <person name="Salamov A."/>
            <person name="Andreopoulos B."/>
            <person name="Baker S."/>
            <person name="Barry K."/>
            <person name="Bills G."/>
            <person name="Bluhm B."/>
            <person name="Cannon C."/>
            <person name="Castanera R."/>
            <person name="Culley D."/>
            <person name="Daum C."/>
            <person name="Ezra D."/>
            <person name="Gonzalez J."/>
            <person name="Henrissat B."/>
            <person name="Kuo A."/>
            <person name="Liang C."/>
            <person name="Lipzen A."/>
            <person name="Lutzoni F."/>
            <person name="Magnuson J."/>
            <person name="Mondo S."/>
            <person name="Nolan M."/>
            <person name="Ohm R."/>
            <person name="Pangilinan J."/>
            <person name="Park H.-J."/>
            <person name="Ramirez L."/>
            <person name="Alfaro M."/>
            <person name="Sun H."/>
            <person name="Tritt A."/>
            <person name="Yoshinaga Y."/>
            <person name="Zwiers L.-H."/>
            <person name="Turgeon B."/>
            <person name="Goodwin S."/>
            <person name="Spatafora J."/>
            <person name="Crous P."/>
            <person name="Grigoriev I."/>
        </authorList>
    </citation>
    <scope>NUCLEOTIDE SEQUENCE</scope>
    <source>
        <strain evidence="2">CBS 122681</strain>
    </source>
</reference>
<evidence type="ECO:0000256" key="1">
    <source>
        <dbReference type="SAM" id="Coils"/>
    </source>
</evidence>
<protein>
    <submittedName>
        <fullName evidence="2">Uncharacterized protein</fullName>
    </submittedName>
</protein>
<keyword evidence="1" id="KW-0175">Coiled coil</keyword>
<feature type="coiled-coil region" evidence="1">
    <location>
        <begin position="155"/>
        <end position="186"/>
    </location>
</feature>
<keyword evidence="3" id="KW-1185">Reference proteome</keyword>
<organism evidence="2 3">
    <name type="scientific">Lophiostoma macrostomum CBS 122681</name>
    <dbReference type="NCBI Taxonomy" id="1314788"/>
    <lineage>
        <taxon>Eukaryota</taxon>
        <taxon>Fungi</taxon>
        <taxon>Dikarya</taxon>
        <taxon>Ascomycota</taxon>
        <taxon>Pezizomycotina</taxon>
        <taxon>Dothideomycetes</taxon>
        <taxon>Pleosporomycetidae</taxon>
        <taxon>Pleosporales</taxon>
        <taxon>Lophiostomataceae</taxon>
        <taxon>Lophiostoma</taxon>
    </lineage>
</organism>
<evidence type="ECO:0000313" key="3">
    <source>
        <dbReference type="Proteomes" id="UP000799324"/>
    </source>
</evidence>
<accession>A0A6A6T2N5</accession>
<sequence length="240" mass="26853">METQTVGDSEASPSTQEQKRKLNTYIVNTSRADHDLGSHLRKHAAANATLAQALRDTEAASQELGKIKTRLERLIEMTQTKTTITPAGFRHVLDDFSSQILDIENTYEKAVGDVWMAWRDAIRNLIQAGDAGNQQEQTLVNLHRLVGVTEDDQQKKEISGVVNALERQKEESMQELQKAATDQEARSSLMATPRYLDEHRKEWRAMRIAIGKTMAGARSAIGDTQQVPASSPHPQHIHHI</sequence>
<name>A0A6A6T2N5_9PLEO</name>
<proteinExistence type="predicted"/>
<evidence type="ECO:0000313" key="2">
    <source>
        <dbReference type="EMBL" id="KAF2654339.1"/>
    </source>
</evidence>
<gene>
    <name evidence="2" type="ORF">K491DRAFT_717270</name>
</gene>
<dbReference type="EMBL" id="MU004366">
    <property type="protein sequence ID" value="KAF2654339.1"/>
    <property type="molecule type" value="Genomic_DNA"/>
</dbReference>
<dbReference type="Proteomes" id="UP000799324">
    <property type="component" value="Unassembled WGS sequence"/>
</dbReference>
<dbReference type="AlphaFoldDB" id="A0A6A6T2N5"/>